<dbReference type="EC" id="3.5.2.5" evidence="9"/>
<keyword evidence="6 9" id="KW-0378">Hydrolase</keyword>
<dbReference type="RefSeq" id="WP_377910498.1">
    <property type="nucleotide sequence ID" value="NZ_JBHSGK010000020.1"/>
</dbReference>
<sequence length="436" mass="47791">MNYILRRAAVPTEHGWQQKDIVISNKSIRAISPPGSESGEGMDAKGLAAFPGLIDVHVHLNEPGRTDWEGMHSGSKALAAGGVTTYFDMPLNSAPPTSTAARLKQKQQLAEVKSCIPGRFWGALMPTSVESLQEMHEARAIGFKAFMSRAGTDDFHHADDETLLRGMEKIAALGSILAVHAESDHLINWLTTKAREESRESMKDYEQTRPIQAEVEAVERVLLYAEWTGCRTHICHISSGAAAEDVRRAKDRGVAVTAETCPHYLSISLEEAEEIGTLAKCAPPLRTEAEREKLWQALEDGTLDLISSDHSPAPAAMRDGTVLRAWGGIAGAQQTMDVLLTEGLYKRGISPQQLIQWTHTAPAAIFGLHEKRGLTEGSSADITLVDLSISRELREAELLQKHKESPYIGRTFRGKVVWTMAVGQIVFEAAKQGERM</sequence>
<organism evidence="9 10">
    <name type="scientific">Bacillus daqingensis</name>
    <dbReference type="NCBI Taxonomy" id="872396"/>
    <lineage>
        <taxon>Bacteria</taxon>
        <taxon>Bacillati</taxon>
        <taxon>Bacillota</taxon>
        <taxon>Bacilli</taxon>
        <taxon>Bacillales</taxon>
        <taxon>Bacillaceae</taxon>
        <taxon>Bacillus</taxon>
    </lineage>
</organism>
<evidence type="ECO:0000256" key="7">
    <source>
        <dbReference type="ARBA" id="ARBA00022833"/>
    </source>
</evidence>
<keyword evidence="5" id="KW-0479">Metal-binding</keyword>
<dbReference type="SUPFAM" id="SSF51556">
    <property type="entry name" value="Metallo-dependent hydrolases"/>
    <property type="match status" value="1"/>
</dbReference>
<feature type="domain" description="Amidohydrolase-related" evidence="8">
    <location>
        <begin position="50"/>
        <end position="426"/>
    </location>
</feature>
<dbReference type="NCBIfam" id="TIGR03178">
    <property type="entry name" value="allantoinase"/>
    <property type="match status" value="1"/>
</dbReference>
<comment type="similarity">
    <text evidence="3">Belongs to the metallo-dependent hydrolases superfamily. DHOase family. Class I DHOase subfamily.</text>
</comment>
<dbReference type="Gene3D" id="3.20.20.140">
    <property type="entry name" value="Metal-dependent hydrolases"/>
    <property type="match status" value="1"/>
</dbReference>
<dbReference type="SUPFAM" id="SSF51338">
    <property type="entry name" value="Composite domain of metallo-dependent hydrolases"/>
    <property type="match status" value="1"/>
</dbReference>
<comment type="cofactor">
    <cofactor evidence="1">
        <name>Zn(2+)</name>
        <dbReference type="ChEBI" id="CHEBI:29105"/>
    </cofactor>
</comment>
<evidence type="ECO:0000313" key="9">
    <source>
        <dbReference type="EMBL" id="MFC4737905.1"/>
    </source>
</evidence>
<dbReference type="EMBL" id="JBHSGK010000020">
    <property type="protein sequence ID" value="MFC4737905.1"/>
    <property type="molecule type" value="Genomic_DNA"/>
</dbReference>
<dbReference type="InterPro" id="IPR006680">
    <property type="entry name" value="Amidohydro-rel"/>
</dbReference>
<evidence type="ECO:0000256" key="4">
    <source>
        <dbReference type="ARBA" id="ARBA00011881"/>
    </source>
</evidence>
<dbReference type="PANTHER" id="PTHR43668">
    <property type="entry name" value="ALLANTOINASE"/>
    <property type="match status" value="1"/>
</dbReference>
<dbReference type="InterPro" id="IPR011059">
    <property type="entry name" value="Metal-dep_hydrolase_composite"/>
</dbReference>
<name>A0ABV9NZ13_9BACI</name>
<protein>
    <submittedName>
        <fullName evidence="9">Allantoinase AllB</fullName>
        <ecNumber evidence="9">3.5.2.5</ecNumber>
    </submittedName>
</protein>
<dbReference type="PANTHER" id="PTHR43668:SF4">
    <property type="entry name" value="ALLANTOINASE"/>
    <property type="match status" value="1"/>
</dbReference>
<evidence type="ECO:0000313" key="10">
    <source>
        <dbReference type="Proteomes" id="UP001595896"/>
    </source>
</evidence>
<dbReference type="Pfam" id="PF01979">
    <property type="entry name" value="Amidohydro_1"/>
    <property type="match status" value="1"/>
</dbReference>
<evidence type="ECO:0000256" key="6">
    <source>
        <dbReference type="ARBA" id="ARBA00022801"/>
    </source>
</evidence>
<keyword evidence="10" id="KW-1185">Reference proteome</keyword>
<dbReference type="InterPro" id="IPR050138">
    <property type="entry name" value="DHOase/Allantoinase_Hydrolase"/>
</dbReference>
<comment type="subunit">
    <text evidence="4">Homotetramer.</text>
</comment>
<evidence type="ECO:0000256" key="5">
    <source>
        <dbReference type="ARBA" id="ARBA00022723"/>
    </source>
</evidence>
<proteinExistence type="inferred from homology"/>
<evidence type="ECO:0000256" key="3">
    <source>
        <dbReference type="ARBA" id="ARBA00010286"/>
    </source>
</evidence>
<dbReference type="InterPro" id="IPR017593">
    <property type="entry name" value="Allantoinase"/>
</dbReference>
<keyword evidence="7" id="KW-0862">Zinc</keyword>
<dbReference type="Gene3D" id="2.30.40.10">
    <property type="entry name" value="Urease, subunit C, domain 1"/>
    <property type="match status" value="1"/>
</dbReference>
<dbReference type="GO" id="GO:0004038">
    <property type="term" value="F:allantoinase activity"/>
    <property type="evidence" value="ECO:0007669"/>
    <property type="project" value="UniProtKB-EC"/>
</dbReference>
<evidence type="ECO:0000256" key="1">
    <source>
        <dbReference type="ARBA" id="ARBA00001947"/>
    </source>
</evidence>
<dbReference type="PROSITE" id="PS00482">
    <property type="entry name" value="DIHYDROOROTASE_1"/>
    <property type="match status" value="1"/>
</dbReference>
<gene>
    <name evidence="9" type="primary">allB</name>
    <name evidence="9" type="ORF">ACFO4L_15095</name>
</gene>
<reference evidence="10" key="1">
    <citation type="journal article" date="2019" name="Int. J. Syst. Evol. Microbiol.">
        <title>The Global Catalogue of Microorganisms (GCM) 10K type strain sequencing project: providing services to taxonomists for standard genome sequencing and annotation.</title>
        <authorList>
            <consortium name="The Broad Institute Genomics Platform"/>
            <consortium name="The Broad Institute Genome Sequencing Center for Infectious Disease"/>
            <person name="Wu L."/>
            <person name="Ma J."/>
        </authorList>
    </citation>
    <scope>NUCLEOTIDE SEQUENCE [LARGE SCALE GENOMIC DNA]</scope>
    <source>
        <strain evidence="10">JCM 12165</strain>
    </source>
</reference>
<dbReference type="InterPro" id="IPR002195">
    <property type="entry name" value="Dihydroorotase_CS"/>
</dbReference>
<dbReference type="Proteomes" id="UP001595896">
    <property type="component" value="Unassembled WGS sequence"/>
</dbReference>
<accession>A0ABV9NZ13</accession>
<evidence type="ECO:0000259" key="8">
    <source>
        <dbReference type="Pfam" id="PF01979"/>
    </source>
</evidence>
<comment type="function">
    <text evidence="2">Catalyzes the reversible cyclization of carbamoyl aspartate to dihydroorotate.</text>
</comment>
<comment type="caution">
    <text evidence="9">The sequence shown here is derived from an EMBL/GenBank/DDBJ whole genome shotgun (WGS) entry which is preliminary data.</text>
</comment>
<dbReference type="InterPro" id="IPR032466">
    <property type="entry name" value="Metal_Hydrolase"/>
</dbReference>
<evidence type="ECO:0000256" key="2">
    <source>
        <dbReference type="ARBA" id="ARBA00002368"/>
    </source>
</evidence>